<reference evidence="2 3" key="1">
    <citation type="submission" date="2024-11" db="EMBL/GenBank/DDBJ databases">
        <title>Chromosome-level genome assembly of the freshwater bivalve Anodonta woodiana.</title>
        <authorList>
            <person name="Chen X."/>
        </authorList>
    </citation>
    <scope>NUCLEOTIDE SEQUENCE [LARGE SCALE GENOMIC DNA]</scope>
    <source>
        <strain evidence="2">MN2024</strain>
        <tissue evidence="2">Gills</tissue>
    </source>
</reference>
<proteinExistence type="predicted"/>
<keyword evidence="3" id="KW-1185">Reference proteome</keyword>
<evidence type="ECO:0000259" key="1">
    <source>
        <dbReference type="Pfam" id="PF07714"/>
    </source>
</evidence>
<dbReference type="Pfam" id="PF07714">
    <property type="entry name" value="PK_Tyr_Ser-Thr"/>
    <property type="match status" value="1"/>
</dbReference>
<dbReference type="PANTHER" id="PTHR24416:SF611">
    <property type="entry name" value="TYROSINE-PROTEIN KINASE TRANSMEMBRANE RECEPTOR ROR"/>
    <property type="match status" value="1"/>
</dbReference>
<dbReference type="InterPro" id="IPR050122">
    <property type="entry name" value="RTK"/>
</dbReference>
<feature type="domain" description="Serine-threonine/tyrosine-protein kinase catalytic" evidence="1">
    <location>
        <begin position="3"/>
        <end position="51"/>
    </location>
</feature>
<dbReference type="Proteomes" id="UP001634394">
    <property type="component" value="Unassembled WGS sequence"/>
</dbReference>
<dbReference type="Gene3D" id="1.10.510.10">
    <property type="entry name" value="Transferase(Phosphotransferase) domain 1"/>
    <property type="match status" value="1"/>
</dbReference>
<dbReference type="SUPFAM" id="SSF56112">
    <property type="entry name" value="Protein kinase-like (PK-like)"/>
    <property type="match status" value="1"/>
</dbReference>
<sequence length="84" mass="9575">MGLNEVAERVQAGYRMSHPLHCSEELYNVMSLCWHENMENRPGFGDILQNLSHLAENADFHINLENLPECLKTADMDDNSEDAV</sequence>
<name>A0ABD3XHU7_SINWO</name>
<organism evidence="2 3">
    <name type="scientific">Sinanodonta woodiana</name>
    <name type="common">Chinese pond mussel</name>
    <name type="synonym">Anodonta woodiana</name>
    <dbReference type="NCBI Taxonomy" id="1069815"/>
    <lineage>
        <taxon>Eukaryota</taxon>
        <taxon>Metazoa</taxon>
        <taxon>Spiralia</taxon>
        <taxon>Lophotrochozoa</taxon>
        <taxon>Mollusca</taxon>
        <taxon>Bivalvia</taxon>
        <taxon>Autobranchia</taxon>
        <taxon>Heteroconchia</taxon>
        <taxon>Palaeoheterodonta</taxon>
        <taxon>Unionida</taxon>
        <taxon>Unionoidea</taxon>
        <taxon>Unionidae</taxon>
        <taxon>Unioninae</taxon>
        <taxon>Sinanodonta</taxon>
    </lineage>
</organism>
<dbReference type="PANTHER" id="PTHR24416">
    <property type="entry name" value="TYROSINE-PROTEIN KINASE RECEPTOR"/>
    <property type="match status" value="1"/>
</dbReference>
<comment type="caution">
    <text evidence="2">The sequence shown here is derived from an EMBL/GenBank/DDBJ whole genome shotgun (WGS) entry which is preliminary data.</text>
</comment>
<gene>
    <name evidence="2" type="ORF">ACJMK2_025874</name>
</gene>
<evidence type="ECO:0000313" key="2">
    <source>
        <dbReference type="EMBL" id="KAL3885842.1"/>
    </source>
</evidence>
<dbReference type="InterPro" id="IPR011009">
    <property type="entry name" value="Kinase-like_dom_sf"/>
</dbReference>
<dbReference type="EMBL" id="JBJQND010000002">
    <property type="protein sequence ID" value="KAL3885842.1"/>
    <property type="molecule type" value="Genomic_DNA"/>
</dbReference>
<evidence type="ECO:0000313" key="3">
    <source>
        <dbReference type="Proteomes" id="UP001634394"/>
    </source>
</evidence>
<protein>
    <recommendedName>
        <fullName evidence="1">Serine-threonine/tyrosine-protein kinase catalytic domain-containing protein</fullName>
    </recommendedName>
</protein>
<dbReference type="AlphaFoldDB" id="A0ABD3XHU7"/>
<accession>A0ABD3XHU7</accession>
<dbReference type="InterPro" id="IPR001245">
    <property type="entry name" value="Ser-Thr/Tyr_kinase_cat_dom"/>
</dbReference>